<accession>X1LCN4</accession>
<gene>
    <name evidence="1" type="ORF">S03H2_71193</name>
</gene>
<comment type="caution">
    <text evidence="1">The sequence shown here is derived from an EMBL/GenBank/DDBJ whole genome shotgun (WGS) entry which is preliminary data.</text>
</comment>
<dbReference type="AlphaFoldDB" id="X1LCN4"/>
<protein>
    <submittedName>
        <fullName evidence="1">Uncharacterized protein</fullName>
    </submittedName>
</protein>
<evidence type="ECO:0000313" key="1">
    <source>
        <dbReference type="EMBL" id="GAI00190.1"/>
    </source>
</evidence>
<name>X1LCN4_9ZZZZ</name>
<reference evidence="1" key="1">
    <citation type="journal article" date="2014" name="Front. Microbiol.">
        <title>High frequency of phylogenetically diverse reductive dehalogenase-homologous genes in deep subseafloor sedimentary metagenomes.</title>
        <authorList>
            <person name="Kawai M."/>
            <person name="Futagami T."/>
            <person name="Toyoda A."/>
            <person name="Takaki Y."/>
            <person name="Nishi S."/>
            <person name="Hori S."/>
            <person name="Arai W."/>
            <person name="Tsubouchi T."/>
            <person name="Morono Y."/>
            <person name="Uchiyama I."/>
            <person name="Ito T."/>
            <person name="Fujiyama A."/>
            <person name="Inagaki F."/>
            <person name="Takami H."/>
        </authorList>
    </citation>
    <scope>NUCLEOTIDE SEQUENCE</scope>
    <source>
        <strain evidence="1">Expedition CK06-06</strain>
    </source>
</reference>
<sequence length="75" mass="8635">DDTKNDPLKWFNNKYQTTWGALIKILLVAKGVFNQELASRTLSDSLLLEKTKEYQSEQWGRSDEETLVAELTIDS</sequence>
<proteinExistence type="predicted"/>
<feature type="non-terminal residue" evidence="1">
    <location>
        <position position="1"/>
    </location>
</feature>
<organism evidence="1">
    <name type="scientific">marine sediment metagenome</name>
    <dbReference type="NCBI Taxonomy" id="412755"/>
    <lineage>
        <taxon>unclassified sequences</taxon>
        <taxon>metagenomes</taxon>
        <taxon>ecological metagenomes</taxon>
    </lineage>
</organism>
<dbReference type="EMBL" id="BARU01047550">
    <property type="protein sequence ID" value="GAI00190.1"/>
    <property type="molecule type" value="Genomic_DNA"/>
</dbReference>